<keyword evidence="12" id="KW-1185">Reference proteome</keyword>
<evidence type="ECO:0000256" key="7">
    <source>
        <dbReference type="ARBA" id="ARBA00023272"/>
    </source>
</evidence>
<keyword evidence="7" id="KW-0650">Protein phosphatase inhibitor</keyword>
<dbReference type="InterPro" id="IPR008466">
    <property type="entry name" value="PPP1R1A/B/C"/>
</dbReference>
<evidence type="ECO:0000313" key="11">
    <source>
        <dbReference type="EMBL" id="TRY96304.1"/>
    </source>
</evidence>
<comment type="subcellular location">
    <subcellularLocation>
        <location evidence="2">Cytoplasm</location>
    </subcellularLocation>
</comment>
<evidence type="ECO:0000256" key="2">
    <source>
        <dbReference type="ARBA" id="ARBA00004496"/>
    </source>
</evidence>
<name>A0A553R296_9TELE</name>
<reference evidence="11 12" key="1">
    <citation type="journal article" date="2019" name="Sci. Data">
        <title>Hybrid genome assembly and annotation of Danionella translucida.</title>
        <authorList>
            <person name="Kadobianskyi M."/>
            <person name="Schulze L."/>
            <person name="Schuelke M."/>
            <person name="Judkewitz B."/>
        </authorList>
    </citation>
    <scope>NUCLEOTIDE SEQUENCE [LARGE SCALE GENOMIC DNA]</scope>
    <source>
        <strain evidence="11 12">Bolton</strain>
    </source>
</reference>
<dbReference type="PANTHER" id="PTHR15417:SF2">
    <property type="entry name" value="PROTEIN PHOSPHATASE 1 REGULATORY SUBUNIT 1B"/>
    <property type="match status" value="1"/>
</dbReference>
<dbReference type="EMBL" id="SRMA01025308">
    <property type="protein sequence ID" value="TRY96304.1"/>
    <property type="molecule type" value="Genomic_DNA"/>
</dbReference>
<evidence type="ECO:0000256" key="5">
    <source>
        <dbReference type="ARBA" id="ARBA00022490"/>
    </source>
</evidence>
<comment type="similarity">
    <text evidence="3">Belongs to the protein phosphatase inhibitor 1 family.</text>
</comment>
<evidence type="ECO:0000256" key="3">
    <source>
        <dbReference type="ARBA" id="ARBA00007775"/>
    </source>
</evidence>
<dbReference type="Pfam" id="PF05395">
    <property type="entry name" value="DARPP-32"/>
    <property type="match status" value="1"/>
</dbReference>
<dbReference type="Proteomes" id="UP000316079">
    <property type="component" value="Unassembled WGS sequence"/>
</dbReference>
<dbReference type="GO" id="GO:0004864">
    <property type="term" value="F:protein phosphatase inhibitor activity"/>
    <property type="evidence" value="ECO:0007669"/>
    <property type="project" value="UniProtKB-KW"/>
</dbReference>
<feature type="compositionally biased region" description="Basic and acidic residues" evidence="10">
    <location>
        <begin position="108"/>
        <end position="122"/>
    </location>
</feature>
<evidence type="ECO:0000313" key="12">
    <source>
        <dbReference type="Proteomes" id="UP000316079"/>
    </source>
</evidence>
<accession>A0A553R296</accession>
<dbReference type="GO" id="GO:0005737">
    <property type="term" value="C:cytoplasm"/>
    <property type="evidence" value="ECO:0007669"/>
    <property type="project" value="UniProtKB-SubCell"/>
</dbReference>
<dbReference type="AlphaFoldDB" id="A0A553R296"/>
<protein>
    <recommendedName>
        <fullName evidence="4">Protein phosphatase 1 regulatory subunit 1B</fullName>
    </recommendedName>
    <alternativeName>
        <fullName evidence="8">DARPP-32</fullName>
    </alternativeName>
    <alternativeName>
        <fullName evidence="9">Dopamine- and cAMP-regulated neuronal phosphoprotein</fullName>
    </alternativeName>
</protein>
<evidence type="ECO:0000256" key="8">
    <source>
        <dbReference type="ARBA" id="ARBA00029874"/>
    </source>
</evidence>
<gene>
    <name evidence="11" type="ORF">DNTS_024023</name>
</gene>
<sequence length="150" mass="16869">VTLTLDESHLVKIRRRRPTPATLFKVAEQTSPEDDLTGHQWVVGENGVLKPKRINPNIYQPPSLKAVQQMAEAQMQKLGVYPHVEEEGEEPLHRKGAELSSSCTSDSQEQKPNTEHPPEVRKVLTAAADEEEEEDVEVELVPEDESRNVD</sequence>
<dbReference type="GO" id="GO:0035556">
    <property type="term" value="P:intracellular signal transduction"/>
    <property type="evidence" value="ECO:0007669"/>
    <property type="project" value="TreeGrafter"/>
</dbReference>
<evidence type="ECO:0000256" key="10">
    <source>
        <dbReference type="SAM" id="MobiDB-lite"/>
    </source>
</evidence>
<keyword evidence="5" id="KW-0963">Cytoplasm</keyword>
<evidence type="ECO:0000256" key="6">
    <source>
        <dbReference type="ARBA" id="ARBA00022553"/>
    </source>
</evidence>
<comment type="function">
    <text evidence="1">Inhibitor of protein-phosphatase 1.</text>
</comment>
<evidence type="ECO:0000256" key="9">
    <source>
        <dbReference type="ARBA" id="ARBA00030254"/>
    </source>
</evidence>
<proteinExistence type="inferred from homology"/>
<dbReference type="EMBL" id="SRMA01025308">
    <property type="protein sequence ID" value="TRY96305.1"/>
    <property type="molecule type" value="Genomic_DNA"/>
</dbReference>
<evidence type="ECO:0000256" key="1">
    <source>
        <dbReference type="ARBA" id="ARBA00002900"/>
    </source>
</evidence>
<comment type="caution">
    <text evidence="11">The sequence shown here is derived from an EMBL/GenBank/DDBJ whole genome shotgun (WGS) entry which is preliminary data.</text>
</comment>
<keyword evidence="6" id="KW-0597">Phosphoprotein</keyword>
<reference evidence="11" key="2">
    <citation type="submission" date="2019-04" db="EMBL/GenBank/DDBJ databases">
        <authorList>
            <person name="Kadobianskyi M."/>
            <person name="Schulze L."/>
            <person name="Schuelke M."/>
            <person name="Judkewitz B."/>
        </authorList>
    </citation>
    <scope>NUCLEOTIDE SEQUENCE</scope>
    <source>
        <strain evidence="11">Bolton</strain>
        <tissue evidence="11">Whole-body</tissue>
    </source>
</reference>
<organism evidence="11 12">
    <name type="scientific">Danionella cerebrum</name>
    <dbReference type="NCBI Taxonomy" id="2873325"/>
    <lineage>
        <taxon>Eukaryota</taxon>
        <taxon>Metazoa</taxon>
        <taxon>Chordata</taxon>
        <taxon>Craniata</taxon>
        <taxon>Vertebrata</taxon>
        <taxon>Euteleostomi</taxon>
        <taxon>Actinopterygii</taxon>
        <taxon>Neopterygii</taxon>
        <taxon>Teleostei</taxon>
        <taxon>Ostariophysi</taxon>
        <taxon>Cypriniformes</taxon>
        <taxon>Danionidae</taxon>
        <taxon>Danioninae</taxon>
        <taxon>Danionella</taxon>
    </lineage>
</organism>
<evidence type="ECO:0000256" key="4">
    <source>
        <dbReference type="ARBA" id="ARBA00020090"/>
    </source>
</evidence>
<feature type="region of interest" description="Disordered" evidence="10">
    <location>
        <begin position="81"/>
        <end position="150"/>
    </location>
</feature>
<feature type="compositionally biased region" description="Acidic residues" evidence="10">
    <location>
        <begin position="128"/>
        <end position="143"/>
    </location>
</feature>
<feature type="non-terminal residue" evidence="11">
    <location>
        <position position="1"/>
    </location>
</feature>
<dbReference type="PANTHER" id="PTHR15417">
    <property type="entry name" value="PROTEIN PHOSPHATASE INHIBITOR AND DOPAMINE- AND CAMP-REGULATED NEURONAL PHOSPHOPROTEIN"/>
    <property type="match status" value="1"/>
</dbReference>
<dbReference type="OrthoDB" id="5912992at2759"/>